<dbReference type="AlphaFoldDB" id="A0A6A6ND43"/>
<comment type="caution">
    <text evidence="1">The sequence shown here is derived from an EMBL/GenBank/DDBJ whole genome shotgun (WGS) entry which is preliminary data.</text>
</comment>
<evidence type="ECO:0000313" key="2">
    <source>
        <dbReference type="Proteomes" id="UP000467840"/>
    </source>
</evidence>
<dbReference type="Proteomes" id="UP000467840">
    <property type="component" value="Chromosome 11"/>
</dbReference>
<reference evidence="1 2" key="1">
    <citation type="journal article" date="2020" name="Mol. Plant">
        <title>The Chromosome-Based Rubber Tree Genome Provides New Insights into Spurge Genome Evolution and Rubber Biosynthesis.</title>
        <authorList>
            <person name="Liu J."/>
            <person name="Shi C."/>
            <person name="Shi C.C."/>
            <person name="Li W."/>
            <person name="Zhang Q.J."/>
            <person name="Zhang Y."/>
            <person name="Li K."/>
            <person name="Lu H.F."/>
            <person name="Shi C."/>
            <person name="Zhu S.T."/>
            <person name="Xiao Z.Y."/>
            <person name="Nan H."/>
            <person name="Yue Y."/>
            <person name="Zhu X.G."/>
            <person name="Wu Y."/>
            <person name="Hong X.N."/>
            <person name="Fan G.Y."/>
            <person name="Tong Y."/>
            <person name="Zhang D."/>
            <person name="Mao C.L."/>
            <person name="Liu Y.L."/>
            <person name="Hao S.J."/>
            <person name="Liu W.Q."/>
            <person name="Lv M.Q."/>
            <person name="Zhang H.B."/>
            <person name="Liu Y."/>
            <person name="Hu-Tang G.R."/>
            <person name="Wang J.P."/>
            <person name="Wang J.H."/>
            <person name="Sun Y.H."/>
            <person name="Ni S.B."/>
            <person name="Chen W.B."/>
            <person name="Zhang X.C."/>
            <person name="Jiao Y.N."/>
            <person name="Eichler E.E."/>
            <person name="Li G.H."/>
            <person name="Liu X."/>
            <person name="Gao L.Z."/>
        </authorList>
    </citation>
    <scope>NUCLEOTIDE SEQUENCE [LARGE SCALE GENOMIC DNA]</scope>
    <source>
        <strain evidence="2">cv. GT1</strain>
        <tissue evidence="1">Leaf</tissue>
    </source>
</reference>
<protein>
    <submittedName>
        <fullName evidence="1">Uncharacterized protein</fullName>
    </submittedName>
</protein>
<proteinExistence type="predicted"/>
<gene>
    <name evidence="1" type="ORF">GH714_019162</name>
</gene>
<accession>A0A6A6ND43</accession>
<sequence>MKAEEGEVVDFALPLQTIPAATIPEEYLQPLDLGYDQEESVDQRAERFFSKLKDKGFEEGWTYSLQNRVHWAYRGKSIARKN</sequence>
<keyword evidence="2" id="KW-1185">Reference proteome</keyword>
<evidence type="ECO:0000313" key="1">
    <source>
        <dbReference type="EMBL" id="KAF2322583.1"/>
    </source>
</evidence>
<name>A0A6A6ND43_HEVBR</name>
<dbReference type="EMBL" id="JAAGAX010000002">
    <property type="protein sequence ID" value="KAF2322583.1"/>
    <property type="molecule type" value="Genomic_DNA"/>
</dbReference>
<organism evidence="1 2">
    <name type="scientific">Hevea brasiliensis</name>
    <name type="common">Para rubber tree</name>
    <name type="synonym">Siphonia brasiliensis</name>
    <dbReference type="NCBI Taxonomy" id="3981"/>
    <lineage>
        <taxon>Eukaryota</taxon>
        <taxon>Viridiplantae</taxon>
        <taxon>Streptophyta</taxon>
        <taxon>Embryophyta</taxon>
        <taxon>Tracheophyta</taxon>
        <taxon>Spermatophyta</taxon>
        <taxon>Magnoliopsida</taxon>
        <taxon>eudicotyledons</taxon>
        <taxon>Gunneridae</taxon>
        <taxon>Pentapetalae</taxon>
        <taxon>rosids</taxon>
        <taxon>fabids</taxon>
        <taxon>Malpighiales</taxon>
        <taxon>Euphorbiaceae</taxon>
        <taxon>Crotonoideae</taxon>
        <taxon>Micrandreae</taxon>
        <taxon>Hevea</taxon>
    </lineage>
</organism>